<feature type="domain" description="Bromo" evidence="8">
    <location>
        <begin position="273"/>
        <end position="343"/>
    </location>
</feature>
<dbReference type="OMA" id="YRRSEAK"/>
<dbReference type="PANTHER" id="PTHR47343">
    <property type="entry name" value="TRANSCRIPTIONAL ACTIVATOR SPT7"/>
    <property type="match status" value="1"/>
</dbReference>
<dbReference type="AlphaFoldDB" id="B6K1J8"/>
<sequence length="914" mass="103970">MIEFYDGKNLQRVTKTLIKNGFWKLYLTEYESSLLEKLASNSECSLLLFENSNVQSAIQTLKNTTVVTEQPTDFDDDAFLFRVRVMLSDYAMSELLYPNQNKERSQNVGFPGFLQSASAQNIIFNGSQGSGNVDQMNADNYDTMFDSKTDFKDPDCQQVNLALIESCSIYHILEDDLVNITETQREITKCNNPHLQQIQNTEETRDTKDYNAGFKFLSAELHSRLHELPKPALELRNILTEVYKTKSKWANDDRPGQEELYTAAERVILDLRNHTKHSSAFLTKVSKRDAPDYYEVIKEPMDLGTMLRKLRGLQYNSKSEIVYDLNLIWNNCLSYNNHPQHPLRTHALSMMAVASKLIPSIPEIIIHERKKENELALDQDPESDEESSPSNKGWSVKRPSTISDEKQQCYSGKFEDHSSQSASSKVSETKEVSPHSEVENVSNLNLNCKRNLLQEKFLKVTTKARQNILHERKQLLDNLRSQEPVAENNVSPQLLILSGLRESVFSSYHPESFSTFAKYVSQLKLNIDVVLRLELLAVPTMPGLDDAFETPASGTPLRTSLSLSRKSGGTIGRIFKNISLMQGIRKLCAKLSAIRQLQITQTYYTSASKSLDHFDICNDGLSLQIPNDFNRQPSFSVYCRSLLRKLCAVLLFHSGFEVFEVAALESFTDISMDYLRKLGMIVSSYSSNYVTAPVSLFLNQALIESGIDDFFMFTKYLNDGLEKNNLKLKDSYKRLQKHLMDLLRPALDSRKDEEKLFSDDRNAFVTGEFSTETGEDFFGLKNLGLADEFGLSNLNIPLSLFQGKLKTNTTWEVEGSSNNDTKSYLLTARFPRITRQNVSKEVGLIKQFLLQQMDSLGANELPEDEDLRPRIRPTRPRLPPSGKVSSSRPRVTLSLYQTNTVKRRKQKGRSVTNG</sequence>
<dbReference type="EMBL" id="KE651166">
    <property type="protein sequence ID" value="EEB07819.1"/>
    <property type="molecule type" value="Genomic_DNA"/>
</dbReference>
<dbReference type="Proteomes" id="UP000001744">
    <property type="component" value="Unassembled WGS sequence"/>
</dbReference>
<dbReference type="GO" id="GO:0005634">
    <property type="term" value="C:nucleus"/>
    <property type="evidence" value="ECO:0007669"/>
    <property type="project" value="UniProtKB-SubCell"/>
</dbReference>
<dbReference type="SUPFAM" id="SSF47370">
    <property type="entry name" value="Bromodomain"/>
    <property type="match status" value="1"/>
</dbReference>
<dbReference type="GO" id="GO:0000124">
    <property type="term" value="C:SAGA complex"/>
    <property type="evidence" value="ECO:0000318"/>
    <property type="project" value="GO_Central"/>
</dbReference>
<dbReference type="Pfam" id="PF00439">
    <property type="entry name" value="Bromodomain"/>
    <property type="match status" value="1"/>
</dbReference>
<organism evidence="9 11">
    <name type="scientific">Schizosaccharomyces japonicus (strain yFS275 / FY16936)</name>
    <name type="common">Fission yeast</name>
    <dbReference type="NCBI Taxonomy" id="402676"/>
    <lineage>
        <taxon>Eukaryota</taxon>
        <taxon>Fungi</taxon>
        <taxon>Dikarya</taxon>
        <taxon>Ascomycota</taxon>
        <taxon>Taphrinomycotina</taxon>
        <taxon>Schizosaccharomycetes</taxon>
        <taxon>Schizosaccharomycetales</taxon>
        <taxon>Schizosaccharomycetaceae</taxon>
        <taxon>Schizosaccharomyces</taxon>
    </lineage>
</organism>
<feature type="compositionally biased region" description="Polar residues" evidence="7">
    <location>
        <begin position="883"/>
        <end position="900"/>
    </location>
</feature>
<dbReference type="SMART" id="SM00297">
    <property type="entry name" value="BROMO"/>
    <property type="match status" value="1"/>
</dbReference>
<dbReference type="PROSITE" id="PS00633">
    <property type="entry name" value="BROMODOMAIN_1"/>
    <property type="match status" value="1"/>
</dbReference>
<dbReference type="GO" id="GO:0046695">
    <property type="term" value="C:SLIK (SAGA-like) complex"/>
    <property type="evidence" value="ECO:0007669"/>
    <property type="project" value="InterPro"/>
</dbReference>
<evidence type="ECO:0000256" key="6">
    <source>
        <dbReference type="PROSITE-ProRule" id="PRU00035"/>
    </source>
</evidence>
<dbReference type="InterPro" id="IPR001487">
    <property type="entry name" value="Bromodomain"/>
</dbReference>
<dbReference type="InterPro" id="IPR036427">
    <property type="entry name" value="Bromodomain-like_sf"/>
</dbReference>
<dbReference type="RefSeq" id="XP_002174112.1">
    <property type="nucleotide sequence ID" value="XM_002174076.2"/>
</dbReference>
<evidence type="ECO:0000313" key="11">
    <source>
        <dbReference type="Proteomes" id="UP000001744"/>
    </source>
</evidence>
<dbReference type="GO" id="GO:0006357">
    <property type="term" value="P:regulation of transcription by RNA polymerase II"/>
    <property type="evidence" value="ECO:0000318"/>
    <property type="project" value="GO_Central"/>
</dbReference>
<dbReference type="JaponicusDB" id="SJAG_02927">
    <property type="gene designation" value="spt7"/>
</dbReference>
<feature type="region of interest" description="Disordered" evidence="7">
    <location>
        <begin position="860"/>
        <end position="914"/>
    </location>
</feature>
<feature type="compositionally biased region" description="Basic and acidic residues" evidence="7">
    <location>
        <begin position="427"/>
        <end position="438"/>
    </location>
</feature>
<dbReference type="InterPro" id="IPR037782">
    <property type="entry name" value="Spt7"/>
</dbReference>
<gene>
    <name evidence="10" type="primary">spt7</name>
    <name evidence="9" type="ORF">SJAG_02927</name>
</gene>
<protein>
    <submittedName>
        <fullName evidence="9">SAGA complex bromodomain subunit Spt7</fullName>
    </submittedName>
</protein>
<name>B6K1J8_SCHJY</name>
<dbReference type="InterPro" id="IPR018359">
    <property type="entry name" value="Bromodomain_CS"/>
</dbReference>
<dbReference type="PROSITE" id="PS50014">
    <property type="entry name" value="BROMODOMAIN_2"/>
    <property type="match status" value="1"/>
</dbReference>
<dbReference type="Pfam" id="PF07524">
    <property type="entry name" value="Bromo_TP"/>
    <property type="match status" value="1"/>
</dbReference>
<evidence type="ECO:0000256" key="3">
    <source>
        <dbReference type="ARBA" id="ARBA00023117"/>
    </source>
</evidence>
<dbReference type="PANTHER" id="PTHR47343:SF1">
    <property type="entry name" value="TRANSCRIPTIONAL ACTIVATOR SPT7"/>
    <property type="match status" value="1"/>
</dbReference>
<dbReference type="InterPro" id="IPR009072">
    <property type="entry name" value="Histone-fold"/>
</dbReference>
<keyword evidence="5" id="KW-0539">Nucleus</keyword>
<evidence type="ECO:0000256" key="1">
    <source>
        <dbReference type="ARBA" id="ARBA00004123"/>
    </source>
</evidence>
<dbReference type="InterPro" id="IPR006565">
    <property type="entry name" value="BTP"/>
</dbReference>
<dbReference type="GeneID" id="7051707"/>
<feature type="compositionally biased region" description="Basic and acidic residues" evidence="7">
    <location>
        <begin position="403"/>
        <end position="418"/>
    </location>
</feature>
<keyword evidence="2" id="KW-0805">Transcription regulation</keyword>
<keyword evidence="11" id="KW-1185">Reference proteome</keyword>
<evidence type="ECO:0000256" key="5">
    <source>
        <dbReference type="ARBA" id="ARBA00023242"/>
    </source>
</evidence>
<dbReference type="OrthoDB" id="21449at2759"/>
<dbReference type="GO" id="GO:0005198">
    <property type="term" value="F:structural molecule activity"/>
    <property type="evidence" value="ECO:0000318"/>
    <property type="project" value="GO_Central"/>
</dbReference>
<dbReference type="Gene3D" id="1.10.20.10">
    <property type="entry name" value="Histone, subunit A"/>
    <property type="match status" value="1"/>
</dbReference>
<reference evidence="9 11" key="1">
    <citation type="journal article" date="2011" name="Science">
        <title>Comparative functional genomics of the fission yeasts.</title>
        <authorList>
            <person name="Rhind N."/>
            <person name="Chen Z."/>
            <person name="Yassour M."/>
            <person name="Thompson D.A."/>
            <person name="Haas B.J."/>
            <person name="Habib N."/>
            <person name="Wapinski I."/>
            <person name="Roy S."/>
            <person name="Lin M.F."/>
            <person name="Heiman D.I."/>
            <person name="Young S.K."/>
            <person name="Furuya K."/>
            <person name="Guo Y."/>
            <person name="Pidoux A."/>
            <person name="Chen H.M."/>
            <person name="Robbertse B."/>
            <person name="Goldberg J.M."/>
            <person name="Aoki K."/>
            <person name="Bayne E.H."/>
            <person name="Berlin A.M."/>
            <person name="Desjardins C.A."/>
            <person name="Dobbs E."/>
            <person name="Dukaj L."/>
            <person name="Fan L."/>
            <person name="FitzGerald M.G."/>
            <person name="French C."/>
            <person name="Gujja S."/>
            <person name="Hansen K."/>
            <person name="Keifenheim D."/>
            <person name="Levin J.Z."/>
            <person name="Mosher R.A."/>
            <person name="Mueller C.A."/>
            <person name="Pfiffner J."/>
            <person name="Priest M."/>
            <person name="Russ C."/>
            <person name="Smialowska A."/>
            <person name="Swoboda P."/>
            <person name="Sykes S.M."/>
            <person name="Vaughn M."/>
            <person name="Vengrova S."/>
            <person name="Yoder R."/>
            <person name="Zeng Q."/>
            <person name="Allshire R."/>
            <person name="Baulcombe D."/>
            <person name="Birren B.W."/>
            <person name="Brown W."/>
            <person name="Ekwall K."/>
            <person name="Kellis M."/>
            <person name="Leatherwood J."/>
            <person name="Levin H."/>
            <person name="Margalit H."/>
            <person name="Martienssen R."/>
            <person name="Nieduszynski C.A."/>
            <person name="Spatafora J.W."/>
            <person name="Friedman N."/>
            <person name="Dalgaard J.Z."/>
            <person name="Baumann P."/>
            <person name="Niki H."/>
            <person name="Regev A."/>
            <person name="Nusbaum C."/>
        </authorList>
    </citation>
    <scope>NUCLEOTIDE SEQUENCE [LARGE SCALE GENOMIC DNA]</scope>
    <source>
        <strain evidence="11">yFS275 / FY16936</strain>
    </source>
</reference>
<dbReference type="GO" id="GO:0046982">
    <property type="term" value="F:protein heterodimerization activity"/>
    <property type="evidence" value="ECO:0007669"/>
    <property type="project" value="InterPro"/>
</dbReference>
<dbReference type="HOGENOM" id="CLU_006198_0_1_1"/>
<dbReference type="STRING" id="402676.B6K1J8"/>
<accession>B6K1J8</accession>
<evidence type="ECO:0000256" key="2">
    <source>
        <dbReference type="ARBA" id="ARBA00023015"/>
    </source>
</evidence>
<dbReference type="eggNOG" id="KOG1472">
    <property type="taxonomic scope" value="Eukaryota"/>
</dbReference>
<dbReference type="VEuPathDB" id="FungiDB:SJAG_02927"/>
<evidence type="ECO:0000256" key="4">
    <source>
        <dbReference type="ARBA" id="ARBA00023163"/>
    </source>
</evidence>
<keyword evidence="4" id="KW-0804">Transcription</keyword>
<dbReference type="Gene3D" id="1.20.920.10">
    <property type="entry name" value="Bromodomain-like"/>
    <property type="match status" value="1"/>
</dbReference>
<evidence type="ECO:0000256" key="7">
    <source>
        <dbReference type="SAM" id="MobiDB-lite"/>
    </source>
</evidence>
<dbReference type="GO" id="GO:0040029">
    <property type="term" value="P:epigenetic regulation of gene expression"/>
    <property type="evidence" value="ECO:0007669"/>
    <property type="project" value="UniProtKB-ARBA"/>
</dbReference>
<feature type="compositionally biased region" description="Acidic residues" evidence="7">
    <location>
        <begin position="376"/>
        <end position="387"/>
    </location>
</feature>
<dbReference type="SMART" id="SM00576">
    <property type="entry name" value="BTP"/>
    <property type="match status" value="1"/>
</dbReference>
<dbReference type="PRINTS" id="PR00503">
    <property type="entry name" value="BROMODOMAIN"/>
</dbReference>
<keyword evidence="3 6" id="KW-0103">Bromodomain</keyword>
<evidence type="ECO:0000313" key="9">
    <source>
        <dbReference type="EMBL" id="EEB07819.1"/>
    </source>
</evidence>
<evidence type="ECO:0000259" key="8">
    <source>
        <dbReference type="PROSITE" id="PS50014"/>
    </source>
</evidence>
<comment type="subcellular location">
    <subcellularLocation>
        <location evidence="1">Nucleus</location>
    </subcellularLocation>
</comment>
<proteinExistence type="predicted"/>
<feature type="region of interest" description="Disordered" evidence="7">
    <location>
        <begin position="376"/>
        <end position="439"/>
    </location>
</feature>
<evidence type="ECO:0000313" key="10">
    <source>
        <dbReference type="JaponicusDB" id="SJAG_02927"/>
    </source>
</evidence>